<proteinExistence type="predicted"/>
<dbReference type="RefSeq" id="WP_076168675.1">
    <property type="nucleotide sequence ID" value="NZ_MRTP01000001.1"/>
</dbReference>
<comment type="caution">
    <text evidence="1">The sequence shown here is derived from an EMBL/GenBank/DDBJ whole genome shotgun (WGS) entry which is preliminary data.</text>
</comment>
<reference evidence="1 2" key="1">
    <citation type="submission" date="2016-11" db="EMBL/GenBank/DDBJ databases">
        <title>Paenibacillus species isolates.</title>
        <authorList>
            <person name="Beno S.M."/>
        </authorList>
    </citation>
    <scope>NUCLEOTIDE SEQUENCE [LARGE SCALE GENOMIC DNA]</scope>
    <source>
        <strain evidence="1 2">FSL R5-0378</strain>
    </source>
</reference>
<dbReference type="InterPro" id="IPR036691">
    <property type="entry name" value="Endo/exonu/phosph_ase_sf"/>
</dbReference>
<sequence>MAELFDYMSWNIEKFSKKHAAKEVFRNIAVVNWIARIILDMEASVLGVMEVTLGDGADACVLLKDAINDILNQQKPGSGSWKVLVSDRSVAESHKEKKKADKYAVFWDSKKVDIQGMEIADGWKVKFADRSPLYWKTVLGAIPVSCLLWHAPQPKNHQKEKTIKLLADLATTITANTNIQKMVISGDFNYNTGSTAVYKPLTDLKFAGLFDGERTTLTTLKSFLKDEQNRMKMVASGDYDEAFLASAYDNVFIRDLAGNYNAKVCVPYVVLEDIQNNVSFQIVTRLQVQEAMKKAKLISDHMPLVTTISEPTQVRPTGFTVWHEPASED</sequence>
<dbReference type="Gene3D" id="3.60.10.10">
    <property type="entry name" value="Endonuclease/exonuclease/phosphatase"/>
    <property type="match status" value="1"/>
</dbReference>
<evidence type="ECO:0000313" key="2">
    <source>
        <dbReference type="Proteomes" id="UP000187172"/>
    </source>
</evidence>
<dbReference type="SUPFAM" id="SSF56219">
    <property type="entry name" value="DNase I-like"/>
    <property type="match status" value="1"/>
</dbReference>
<dbReference type="AlphaFoldDB" id="A0A1R1F3T9"/>
<dbReference type="EMBL" id="MRTP01000001">
    <property type="protein sequence ID" value="OMF58695.1"/>
    <property type="molecule type" value="Genomic_DNA"/>
</dbReference>
<name>A0A1R1F3T9_9BACL</name>
<evidence type="ECO:0000313" key="1">
    <source>
        <dbReference type="EMBL" id="OMF58695.1"/>
    </source>
</evidence>
<organism evidence="1 2">
    <name type="scientific">Paenibacillus rhizosphaerae</name>
    <dbReference type="NCBI Taxonomy" id="297318"/>
    <lineage>
        <taxon>Bacteria</taxon>
        <taxon>Bacillati</taxon>
        <taxon>Bacillota</taxon>
        <taxon>Bacilli</taxon>
        <taxon>Bacillales</taxon>
        <taxon>Paenibacillaceae</taxon>
        <taxon>Paenibacillus</taxon>
    </lineage>
</organism>
<evidence type="ECO:0008006" key="3">
    <source>
        <dbReference type="Google" id="ProtNLM"/>
    </source>
</evidence>
<protein>
    <recommendedName>
        <fullName evidence="3">Endonuclease/exonuclease/phosphatase domain-containing protein</fullName>
    </recommendedName>
</protein>
<gene>
    <name evidence="1" type="ORF">BK138_09360</name>
</gene>
<keyword evidence="2" id="KW-1185">Reference proteome</keyword>
<accession>A0A1R1F3T9</accession>
<dbReference type="Proteomes" id="UP000187172">
    <property type="component" value="Unassembled WGS sequence"/>
</dbReference>
<dbReference type="STRING" id="297318.BK138_09360"/>